<keyword evidence="3" id="KW-0964">Secreted</keyword>
<evidence type="ECO:0000313" key="8">
    <source>
        <dbReference type="EMBL" id="CAL1366345.1"/>
    </source>
</evidence>
<protein>
    <submittedName>
        <fullName evidence="8">Uncharacterized protein</fullName>
    </submittedName>
</protein>
<accession>A0AAV2D4C4</accession>
<dbReference type="GO" id="GO:0005179">
    <property type="term" value="F:hormone activity"/>
    <property type="evidence" value="ECO:0007669"/>
    <property type="project" value="UniProtKB-KW"/>
</dbReference>
<keyword evidence="9" id="KW-1185">Reference proteome</keyword>
<feature type="chain" id="PRO_5043348563" evidence="7">
    <location>
        <begin position="20"/>
        <end position="89"/>
    </location>
</feature>
<evidence type="ECO:0000256" key="7">
    <source>
        <dbReference type="SAM" id="SignalP"/>
    </source>
</evidence>
<dbReference type="Pfam" id="PF05498">
    <property type="entry name" value="RALF"/>
    <property type="match status" value="1"/>
</dbReference>
<dbReference type="Proteomes" id="UP001497516">
    <property type="component" value="Chromosome 2"/>
</dbReference>
<keyword evidence="6" id="KW-1015">Disulfide bond</keyword>
<comment type="similarity">
    <text evidence="2">Belongs to the plant rapid alkalinization factor (RALF) family.</text>
</comment>
<dbReference type="EMBL" id="OZ034815">
    <property type="protein sequence ID" value="CAL1366345.1"/>
    <property type="molecule type" value="Genomic_DNA"/>
</dbReference>
<name>A0AAV2D4C4_9ROSI</name>
<evidence type="ECO:0000256" key="4">
    <source>
        <dbReference type="ARBA" id="ARBA00022702"/>
    </source>
</evidence>
<evidence type="ECO:0000256" key="6">
    <source>
        <dbReference type="ARBA" id="ARBA00023157"/>
    </source>
</evidence>
<organism evidence="8 9">
    <name type="scientific">Linum trigynum</name>
    <dbReference type="NCBI Taxonomy" id="586398"/>
    <lineage>
        <taxon>Eukaryota</taxon>
        <taxon>Viridiplantae</taxon>
        <taxon>Streptophyta</taxon>
        <taxon>Embryophyta</taxon>
        <taxon>Tracheophyta</taxon>
        <taxon>Spermatophyta</taxon>
        <taxon>Magnoliopsida</taxon>
        <taxon>eudicotyledons</taxon>
        <taxon>Gunneridae</taxon>
        <taxon>Pentapetalae</taxon>
        <taxon>rosids</taxon>
        <taxon>fabids</taxon>
        <taxon>Malpighiales</taxon>
        <taxon>Linaceae</taxon>
        <taxon>Linum</taxon>
    </lineage>
</organism>
<evidence type="ECO:0000313" key="9">
    <source>
        <dbReference type="Proteomes" id="UP001497516"/>
    </source>
</evidence>
<dbReference type="GO" id="GO:0005576">
    <property type="term" value="C:extracellular region"/>
    <property type="evidence" value="ECO:0007669"/>
    <property type="project" value="UniProtKB-SubCell"/>
</dbReference>
<keyword evidence="4" id="KW-0372">Hormone</keyword>
<keyword evidence="5 7" id="KW-0732">Signal</keyword>
<feature type="signal peptide" evidence="7">
    <location>
        <begin position="1"/>
        <end position="19"/>
    </location>
</feature>
<comment type="subcellular location">
    <subcellularLocation>
        <location evidence="1">Secreted</location>
    </subcellularLocation>
</comment>
<proteinExistence type="inferred from homology"/>
<reference evidence="8 9" key="1">
    <citation type="submission" date="2024-04" db="EMBL/GenBank/DDBJ databases">
        <authorList>
            <person name="Fracassetti M."/>
        </authorList>
    </citation>
    <scope>NUCLEOTIDE SEQUENCE [LARGE SCALE GENOMIC DNA]</scope>
</reference>
<gene>
    <name evidence="8" type="ORF">LTRI10_LOCUS10590</name>
</gene>
<evidence type="ECO:0000256" key="1">
    <source>
        <dbReference type="ARBA" id="ARBA00004613"/>
    </source>
</evidence>
<sequence>MKNSTKGAILLVMAMFLLASPSSLMAEATTRYISPCVLNPNEAGCPGAAAIIGCTPPPSTPVPANPYHRGCLTINRCRPGNGADAGDHA</sequence>
<evidence type="ECO:0000256" key="2">
    <source>
        <dbReference type="ARBA" id="ARBA00009178"/>
    </source>
</evidence>
<dbReference type="InterPro" id="IPR008801">
    <property type="entry name" value="RALF"/>
</dbReference>
<dbReference type="AlphaFoldDB" id="A0AAV2D4C4"/>
<evidence type="ECO:0000256" key="5">
    <source>
        <dbReference type="ARBA" id="ARBA00022729"/>
    </source>
</evidence>
<evidence type="ECO:0000256" key="3">
    <source>
        <dbReference type="ARBA" id="ARBA00022525"/>
    </source>
</evidence>
<dbReference type="GO" id="GO:0040008">
    <property type="term" value="P:regulation of growth"/>
    <property type="evidence" value="ECO:0007669"/>
    <property type="project" value="UniProtKB-ARBA"/>
</dbReference>